<dbReference type="Proteomes" id="UP001595867">
    <property type="component" value="Unassembled WGS sequence"/>
</dbReference>
<proteinExistence type="predicted"/>
<dbReference type="RefSeq" id="WP_378072620.1">
    <property type="nucleotide sequence ID" value="NZ_JBHSBL010000028.1"/>
</dbReference>
<dbReference type="EMBL" id="JBHSBL010000028">
    <property type="protein sequence ID" value="MFC4071750.1"/>
    <property type="molecule type" value="Genomic_DNA"/>
</dbReference>
<evidence type="ECO:0000313" key="1">
    <source>
        <dbReference type="EMBL" id="MFC4071750.1"/>
    </source>
</evidence>
<accession>A0ABV8J6C9</accession>
<sequence>MRPQRLREAVLELLTTSGTEVRRLMTVVDAAIAGVPPRWQSMSYTEVIRFLVDGQARLPDARCGVVLRRGHRDGGFQLCLFFLDEQSEIVTDSEGQVAGMRCAVDELDEELADTFGSYDVIVVV</sequence>
<name>A0ABV8J6C9_9ACTN</name>
<reference evidence="2" key="1">
    <citation type="journal article" date="2019" name="Int. J. Syst. Evol. Microbiol.">
        <title>The Global Catalogue of Microorganisms (GCM) 10K type strain sequencing project: providing services to taxonomists for standard genome sequencing and annotation.</title>
        <authorList>
            <consortium name="The Broad Institute Genomics Platform"/>
            <consortium name="The Broad Institute Genome Sequencing Center for Infectious Disease"/>
            <person name="Wu L."/>
            <person name="Ma J."/>
        </authorList>
    </citation>
    <scope>NUCLEOTIDE SEQUENCE [LARGE SCALE GENOMIC DNA]</scope>
    <source>
        <strain evidence="2">TBRC 5832</strain>
    </source>
</reference>
<protein>
    <submittedName>
        <fullName evidence="1">Uncharacterized protein</fullName>
    </submittedName>
</protein>
<evidence type="ECO:0000313" key="2">
    <source>
        <dbReference type="Proteomes" id="UP001595867"/>
    </source>
</evidence>
<comment type="caution">
    <text evidence="1">The sequence shown here is derived from an EMBL/GenBank/DDBJ whole genome shotgun (WGS) entry which is preliminary data.</text>
</comment>
<keyword evidence="2" id="KW-1185">Reference proteome</keyword>
<gene>
    <name evidence="1" type="ORF">ACFO0C_43015</name>
</gene>
<organism evidence="1 2">
    <name type="scientific">Actinoplanes subglobosus</name>
    <dbReference type="NCBI Taxonomy" id="1547892"/>
    <lineage>
        <taxon>Bacteria</taxon>
        <taxon>Bacillati</taxon>
        <taxon>Actinomycetota</taxon>
        <taxon>Actinomycetes</taxon>
        <taxon>Micromonosporales</taxon>
        <taxon>Micromonosporaceae</taxon>
        <taxon>Actinoplanes</taxon>
    </lineage>
</organism>